<proteinExistence type="predicted"/>
<dbReference type="EMBL" id="CM037615">
    <property type="protein sequence ID" value="KAH8015092.1"/>
    <property type="molecule type" value="Genomic_DNA"/>
</dbReference>
<dbReference type="Proteomes" id="UP000827872">
    <property type="component" value="Linkage Group LG02"/>
</dbReference>
<comment type="caution">
    <text evidence="1">The sequence shown here is derived from an EMBL/GenBank/DDBJ whole genome shotgun (WGS) entry which is preliminary data.</text>
</comment>
<evidence type="ECO:0000313" key="2">
    <source>
        <dbReference type="Proteomes" id="UP000827872"/>
    </source>
</evidence>
<evidence type="ECO:0000313" key="1">
    <source>
        <dbReference type="EMBL" id="KAH8015092.1"/>
    </source>
</evidence>
<protein>
    <submittedName>
        <fullName evidence="1">Uncharacterized protein</fullName>
    </submittedName>
</protein>
<gene>
    <name evidence="1" type="ORF">K3G42_033208</name>
</gene>
<sequence>MLLKVLSRILRKRRESKKAAFDRILQLPHLEACSASRTCLGQISFQMPSLPKIEKAHQRNNTAEKKEMETDCMKLPEQPELIWNPAESKRGKTRWQPSFEYRPVREDAFSRSSKERRHTPHTLASMACARQVSKAVHLRSHKMDASSRRVVQPQNGGHNGDPWAVVAAAAEVMR</sequence>
<name>A0ACB8G686_9SAUR</name>
<accession>A0ACB8G686</accession>
<reference evidence="1" key="1">
    <citation type="submission" date="2021-08" db="EMBL/GenBank/DDBJ databases">
        <title>The first chromosome-level gecko genome reveals the dynamic sex chromosomes of Neotropical dwarf geckos (Sphaerodactylidae: Sphaerodactylus).</title>
        <authorList>
            <person name="Pinto B.J."/>
            <person name="Keating S.E."/>
            <person name="Gamble T."/>
        </authorList>
    </citation>
    <scope>NUCLEOTIDE SEQUENCE</scope>
    <source>
        <strain evidence="1">TG3544</strain>
    </source>
</reference>
<keyword evidence="2" id="KW-1185">Reference proteome</keyword>
<organism evidence="1 2">
    <name type="scientific">Sphaerodactylus townsendi</name>
    <dbReference type="NCBI Taxonomy" id="933632"/>
    <lineage>
        <taxon>Eukaryota</taxon>
        <taxon>Metazoa</taxon>
        <taxon>Chordata</taxon>
        <taxon>Craniata</taxon>
        <taxon>Vertebrata</taxon>
        <taxon>Euteleostomi</taxon>
        <taxon>Lepidosauria</taxon>
        <taxon>Squamata</taxon>
        <taxon>Bifurcata</taxon>
        <taxon>Gekkota</taxon>
        <taxon>Sphaerodactylidae</taxon>
        <taxon>Sphaerodactylus</taxon>
    </lineage>
</organism>